<dbReference type="EMBL" id="CAKKTJ010000324">
    <property type="protein sequence ID" value="CAH0480553.1"/>
    <property type="molecule type" value="Genomic_DNA"/>
</dbReference>
<comment type="subcellular location">
    <subcellularLocation>
        <location evidence="1 7">Membrane</location>
        <topology evidence="1 7">Multi-pass membrane protein</topology>
    </subcellularLocation>
</comment>
<feature type="transmembrane region" description="Helical" evidence="7">
    <location>
        <begin position="520"/>
        <end position="543"/>
    </location>
</feature>
<sequence length="564" mass="62509">MEVTVVVCLLMGFLSTLLAIESAVCISMFQQVCFIPPLANMVTFILSIVTLVPVSACLVTAWLDAHDDMNEEQQFLLNTRGHAATSSDRTRQPRRIVTYLYAGHLLSAWGDRMWGFAVPILFMDIFVDTFLPSAAFSLAMYVVCIAMIPTVGHYLDRWNRWTAMKYAIILENLMIVLSSIILVLILLVTQADGIHKPEWTWLLVLLFACTLVCGGVGQVLNDAQTLGIERDWVVVIAGSDNSTILANLNTTMRRIDLSCNILGPIAFGFIVDFAGSDATTRAIVGAAVVGIWNLISAPLEYAMTYDVYRLVPDLAVRSPVDDEHVIDDEDEEMPHSTSTAQLGTMTRYGKMWISYVKHPVFYVSLSFCALYMTILSGGALNIAYLKWRGVSNALLGASRGAGALAGLVGTIIFQCLRTSMKQVEFVAVLSVWLFWSCLAPVLLAFLFTGESVVSDYVMLTCVVVSRAWLWSTDLAVTQIMQEWIEPNERGAINSMQTAMCQFFFILILLSGVVFHDPQQFEALVMFSLAAVLASSVGFTYWVVKYGRHRNKYISAETAPATTRR</sequence>
<evidence type="ECO:0000256" key="1">
    <source>
        <dbReference type="ARBA" id="ARBA00004141"/>
    </source>
</evidence>
<feature type="signal peptide" evidence="8">
    <location>
        <begin position="1"/>
        <end position="19"/>
    </location>
</feature>
<dbReference type="InterPro" id="IPR009716">
    <property type="entry name" value="Ferroportin-1"/>
</dbReference>
<proteinExistence type="inferred from homology"/>
<dbReference type="SUPFAM" id="SSF103473">
    <property type="entry name" value="MFS general substrate transporter"/>
    <property type="match status" value="1"/>
</dbReference>
<name>A0AAU9LHS8_9STRA</name>
<feature type="transmembrane region" description="Helical" evidence="7">
    <location>
        <begin position="491"/>
        <end position="514"/>
    </location>
</feature>
<evidence type="ECO:0000256" key="6">
    <source>
        <dbReference type="ARBA" id="ARBA00023136"/>
    </source>
</evidence>
<evidence type="ECO:0000256" key="3">
    <source>
        <dbReference type="ARBA" id="ARBA00022448"/>
    </source>
</evidence>
<keyword evidence="8" id="KW-0732">Signal</keyword>
<gene>
    <name evidence="9" type="ORF">PBS003_LOCUS7173</name>
</gene>
<keyword evidence="5 7" id="KW-1133">Transmembrane helix</keyword>
<accession>A0AAU9LHS8</accession>
<evidence type="ECO:0000313" key="10">
    <source>
        <dbReference type="Proteomes" id="UP001160483"/>
    </source>
</evidence>
<feature type="transmembrane region" description="Helical" evidence="7">
    <location>
        <begin position="43"/>
        <end position="63"/>
    </location>
</feature>
<dbReference type="Pfam" id="PF06963">
    <property type="entry name" value="FPN1"/>
    <property type="match status" value="1"/>
</dbReference>
<feature type="transmembrane region" description="Helical" evidence="7">
    <location>
        <begin position="199"/>
        <end position="220"/>
    </location>
</feature>
<keyword evidence="3 7" id="KW-0813">Transport</keyword>
<feature type="transmembrane region" description="Helical" evidence="7">
    <location>
        <begin position="453"/>
        <end position="470"/>
    </location>
</feature>
<evidence type="ECO:0000256" key="8">
    <source>
        <dbReference type="SAM" id="SignalP"/>
    </source>
</evidence>
<dbReference type="GO" id="GO:0005381">
    <property type="term" value="F:iron ion transmembrane transporter activity"/>
    <property type="evidence" value="ECO:0007669"/>
    <property type="project" value="UniProtKB-UniRule"/>
</dbReference>
<evidence type="ECO:0000256" key="2">
    <source>
        <dbReference type="ARBA" id="ARBA00006279"/>
    </source>
</evidence>
<evidence type="ECO:0000313" key="9">
    <source>
        <dbReference type="EMBL" id="CAH0480553.1"/>
    </source>
</evidence>
<keyword evidence="4 7" id="KW-0812">Transmembrane</keyword>
<dbReference type="Gene3D" id="1.20.1250.20">
    <property type="entry name" value="MFS general substrate transporter like domains"/>
    <property type="match status" value="1"/>
</dbReference>
<reference evidence="9" key="1">
    <citation type="submission" date="2021-11" db="EMBL/GenBank/DDBJ databases">
        <authorList>
            <person name="Islam A."/>
            <person name="Islam S."/>
            <person name="Flora M.S."/>
            <person name="Rahman M."/>
            <person name="Ziaur R.M."/>
            <person name="Epstein J.H."/>
            <person name="Hassan M."/>
            <person name="Klassen M."/>
            <person name="Woodard K."/>
            <person name="Webb A."/>
            <person name="Webby R.J."/>
            <person name="El Zowalaty M.E."/>
        </authorList>
    </citation>
    <scope>NUCLEOTIDE SEQUENCE</scope>
    <source>
        <strain evidence="9">Pbs3</strain>
    </source>
</reference>
<protein>
    <recommendedName>
        <fullName evidence="7">Solute carrier family 40 member</fullName>
    </recommendedName>
</protein>
<comment type="similarity">
    <text evidence="2 7">Belongs to the ferroportin (FP) (TC 2.A.100) family. SLC40A subfamily.</text>
</comment>
<feature type="transmembrane region" description="Helical" evidence="7">
    <location>
        <begin position="360"/>
        <end position="384"/>
    </location>
</feature>
<dbReference type="GO" id="GO:0016020">
    <property type="term" value="C:membrane"/>
    <property type="evidence" value="ECO:0007669"/>
    <property type="project" value="UniProtKB-SubCell"/>
</dbReference>
<keyword evidence="6 7" id="KW-0472">Membrane</keyword>
<evidence type="ECO:0000256" key="5">
    <source>
        <dbReference type="ARBA" id="ARBA00022989"/>
    </source>
</evidence>
<evidence type="ECO:0000256" key="7">
    <source>
        <dbReference type="RuleBase" id="RU365065"/>
    </source>
</evidence>
<dbReference type="PANTHER" id="PTHR11660:SF57">
    <property type="entry name" value="SOLUTE CARRIER FAMILY 40 MEMBER"/>
    <property type="match status" value="1"/>
</dbReference>
<keyword evidence="7" id="KW-0406">Ion transport</keyword>
<dbReference type="CDD" id="cd17480">
    <property type="entry name" value="MFS_SLC40A1_like"/>
    <property type="match status" value="1"/>
</dbReference>
<feature type="chain" id="PRO_5043572034" description="Solute carrier family 40 member" evidence="8">
    <location>
        <begin position="20"/>
        <end position="564"/>
    </location>
</feature>
<feature type="transmembrane region" description="Helical" evidence="7">
    <location>
        <begin position="134"/>
        <end position="155"/>
    </location>
</feature>
<feature type="transmembrane region" description="Helical" evidence="7">
    <location>
        <begin position="167"/>
        <end position="187"/>
    </location>
</feature>
<feature type="transmembrane region" description="Helical" evidence="7">
    <location>
        <begin position="425"/>
        <end position="447"/>
    </location>
</feature>
<comment type="caution">
    <text evidence="9">The sequence shown here is derived from an EMBL/GenBank/DDBJ whole genome shotgun (WGS) entry which is preliminary data.</text>
</comment>
<organism evidence="9 10">
    <name type="scientific">Peronospora belbahrii</name>
    <dbReference type="NCBI Taxonomy" id="622444"/>
    <lineage>
        <taxon>Eukaryota</taxon>
        <taxon>Sar</taxon>
        <taxon>Stramenopiles</taxon>
        <taxon>Oomycota</taxon>
        <taxon>Peronosporomycetes</taxon>
        <taxon>Peronosporales</taxon>
        <taxon>Peronosporaceae</taxon>
        <taxon>Peronospora</taxon>
    </lineage>
</organism>
<feature type="transmembrane region" description="Helical" evidence="7">
    <location>
        <begin position="99"/>
        <end position="122"/>
    </location>
</feature>
<evidence type="ECO:0000256" key="4">
    <source>
        <dbReference type="ARBA" id="ARBA00022692"/>
    </source>
</evidence>
<feature type="transmembrane region" description="Helical" evidence="7">
    <location>
        <begin position="390"/>
        <end position="413"/>
    </location>
</feature>
<dbReference type="Proteomes" id="UP001160483">
    <property type="component" value="Unassembled WGS sequence"/>
</dbReference>
<comment type="function">
    <text evidence="7">May be involved in iron transport and iron homeostasis.</text>
</comment>
<dbReference type="AlphaFoldDB" id="A0AAU9LHS8"/>
<dbReference type="InterPro" id="IPR036259">
    <property type="entry name" value="MFS_trans_sf"/>
</dbReference>
<dbReference type="PANTHER" id="PTHR11660">
    <property type="entry name" value="SOLUTE CARRIER FAMILY 40 MEMBER"/>
    <property type="match status" value="1"/>
</dbReference>